<dbReference type="Gene3D" id="2.10.220.10">
    <property type="entry name" value="Hormone Receptor, Insulin-like Growth Factor Receptor 1, Chain A, domain 2"/>
    <property type="match status" value="1"/>
</dbReference>
<dbReference type="Proteomes" id="UP000018040">
    <property type="component" value="Unassembled WGS sequence"/>
</dbReference>
<gene>
    <name evidence="3" type="ORF">GSB_150394</name>
</gene>
<dbReference type="VEuPathDB" id="GiardiaDB:QR46_1000"/>
<evidence type="ECO:0000313" key="3">
    <source>
        <dbReference type="EMBL" id="ESU44600.1"/>
    </source>
</evidence>
<dbReference type="SUPFAM" id="SSF57184">
    <property type="entry name" value="Growth factor receptor domain"/>
    <property type="match status" value="2"/>
</dbReference>
<feature type="transmembrane region" description="Helical" evidence="1">
    <location>
        <begin position="454"/>
        <end position="478"/>
    </location>
</feature>
<dbReference type="SMART" id="SM00261">
    <property type="entry name" value="FU"/>
    <property type="match status" value="4"/>
</dbReference>
<dbReference type="InterPro" id="IPR052798">
    <property type="entry name" value="Giardia_VSA"/>
</dbReference>
<evidence type="ECO:0000256" key="1">
    <source>
        <dbReference type="SAM" id="Phobius"/>
    </source>
</evidence>
<reference evidence="4" key="1">
    <citation type="submission" date="2012-02" db="EMBL/GenBank/DDBJ databases">
        <title>Genome sequencing of Giardia lamblia Genotypes A2 and B isolates (DH and GS) and comparative analysis with the genomes of Genotypes A1 and E (WB and Pig).</title>
        <authorList>
            <person name="Adam R."/>
            <person name="Dahlstrom E."/>
            <person name="Martens C."/>
            <person name="Bruno D."/>
            <person name="Barbian K."/>
            <person name="Porcella S.F."/>
            <person name="Nash T."/>
        </authorList>
    </citation>
    <scope>NUCLEOTIDE SEQUENCE</scope>
    <source>
        <strain evidence="4">GS</strain>
    </source>
</reference>
<dbReference type="InterPro" id="IPR009030">
    <property type="entry name" value="Growth_fac_rcpt_cys_sf"/>
</dbReference>
<keyword evidence="2" id="KW-0732">Signal</keyword>
<sequence>MLAIYLAVGALAAVTCTGDQLTPCNTDQCETLGTTQICIQCKEEGKVPIDGVCVDKAVAGDKCKTANGAAITTEKVCGQCGSGYFLHSGGCYSTDAGKPGRTLCTTAGEGVCTQGAEGYFAVPGAAKTGESVVKCDDSTTGVTVSGNSGPYKGVQNCATCNAPAISSSGGTAICTKCAQSNYLTTNNACTADCEANTHFSTETPESGKKCFACGDTTNGVIGCEKCTAPGDGKTNPTCTKCTDKYLKTAADGTTTCVAKGACKDDYFTVDDSTNGRKCISCGDTTGVTVDIDKKYVGVDGCAKCTAPDAITDTTGTKAATCTECAAGFLHTLTGGATSCVETCPKGYFGHTASDTKKKTCQSCATPESLTPPVTGIEGCTSCTYTSSILKCTACGEGKKPNKEGTRCFDCSISGCAYCSGTGKCEECASGYTLDSQANTCASSSANKSGLSTGAIAGISVAAVVVVGGLVGFLCWWVVCRGMHDLGSRCRAGVGVVEERGSSAVRLMY</sequence>
<keyword evidence="1" id="KW-1133">Transmembrane helix</keyword>
<reference evidence="3 4" key="2">
    <citation type="journal article" date="2013" name="Genome Biol. Evol.">
        <title>Genome sequencing of Giardia lamblia genotypes A2 and B isolates (DH and GS) and comparative analysis with the genomes of genotypes A1 and E (WB and Pig).</title>
        <authorList>
            <person name="Adam R.D."/>
            <person name="Dahlstrom E.W."/>
            <person name="Martens C.A."/>
            <person name="Bruno D.P."/>
            <person name="Barbian K.D."/>
            <person name="Ricklefs S.M."/>
            <person name="Hernandez M.M."/>
            <person name="Narla N.P."/>
            <person name="Patel R.B."/>
            <person name="Porcella S.F."/>
            <person name="Nash T.E."/>
        </authorList>
    </citation>
    <scope>NUCLEOTIDE SEQUENCE [LARGE SCALE GENOMIC DNA]</scope>
    <source>
        <strain evidence="3 4">GS</strain>
    </source>
</reference>
<dbReference type="OrthoDB" id="300641at2759"/>
<dbReference type="PANTHER" id="PTHR23275">
    <property type="entry name" value="CABRIOLET.-RELATED"/>
    <property type="match status" value="1"/>
</dbReference>
<dbReference type="PANTHER" id="PTHR23275:SF100">
    <property type="entry name" value="EGF-LIKE DOMAIN-CONTAINING PROTEIN"/>
    <property type="match status" value="1"/>
</dbReference>
<protein>
    <submittedName>
        <fullName evidence="3">Variant-specific surface protein</fullName>
    </submittedName>
</protein>
<keyword evidence="1" id="KW-0472">Membrane</keyword>
<name>V6U5P8_GIAIN</name>
<feature type="chain" id="PRO_5004754014" evidence="2">
    <location>
        <begin position="19"/>
        <end position="508"/>
    </location>
</feature>
<feature type="signal peptide" evidence="2">
    <location>
        <begin position="1"/>
        <end position="18"/>
    </location>
</feature>
<keyword evidence="1" id="KW-0812">Transmembrane</keyword>
<dbReference type="VEuPathDB" id="GiardiaDB:GL50581_2604"/>
<dbReference type="Pfam" id="PF03302">
    <property type="entry name" value="VSP"/>
    <property type="match status" value="2"/>
</dbReference>
<evidence type="ECO:0000313" key="4">
    <source>
        <dbReference type="Proteomes" id="UP000018040"/>
    </source>
</evidence>
<accession>V6U5P8</accession>
<proteinExistence type="predicted"/>
<comment type="caution">
    <text evidence="3">The sequence shown here is derived from an EMBL/GenBank/DDBJ whole genome shotgun (WGS) entry which is preliminary data.</text>
</comment>
<organism evidence="3 4">
    <name type="scientific">Giardia intestinalis</name>
    <name type="common">Giardia lamblia</name>
    <dbReference type="NCBI Taxonomy" id="5741"/>
    <lineage>
        <taxon>Eukaryota</taxon>
        <taxon>Metamonada</taxon>
        <taxon>Diplomonadida</taxon>
        <taxon>Hexamitidae</taxon>
        <taxon>Giardiinae</taxon>
        <taxon>Giardia</taxon>
    </lineage>
</organism>
<dbReference type="AlphaFoldDB" id="V6U5P8"/>
<dbReference type="EMBL" id="AHHH01000020">
    <property type="protein sequence ID" value="ESU44600.1"/>
    <property type="molecule type" value="Genomic_DNA"/>
</dbReference>
<dbReference type="InterPro" id="IPR006212">
    <property type="entry name" value="Furin_repeat"/>
</dbReference>
<evidence type="ECO:0000256" key="2">
    <source>
        <dbReference type="SAM" id="SignalP"/>
    </source>
</evidence>
<dbReference type="InterPro" id="IPR005127">
    <property type="entry name" value="Giardia_VSP"/>
</dbReference>